<evidence type="ECO:0000313" key="10">
    <source>
        <dbReference type="EMBL" id="CAF0790927.1"/>
    </source>
</evidence>
<dbReference type="AlphaFoldDB" id="A0A813S433"/>
<dbReference type="GO" id="GO:0016020">
    <property type="term" value="C:membrane"/>
    <property type="evidence" value="ECO:0007669"/>
    <property type="project" value="UniProtKB-SubCell"/>
</dbReference>
<comment type="subcellular location">
    <subcellularLocation>
        <location evidence="1">Membrane</location>
        <topology evidence="1">Multi-pass membrane protein</topology>
    </subcellularLocation>
</comment>
<comment type="caution">
    <text evidence="10">The sequence shown here is derived from an EMBL/GenBank/DDBJ whole genome shotgun (WGS) entry which is preliminary data.</text>
</comment>
<dbReference type="PANTHER" id="PTHR23505">
    <property type="entry name" value="SPINSTER"/>
    <property type="match status" value="1"/>
</dbReference>
<feature type="transmembrane region" description="Helical" evidence="7">
    <location>
        <begin position="194"/>
        <end position="214"/>
    </location>
</feature>
<dbReference type="InterPro" id="IPR020846">
    <property type="entry name" value="MFS_dom"/>
</dbReference>
<keyword evidence="3 7" id="KW-0812">Transmembrane</keyword>
<comment type="similarity">
    <text evidence="6">Belongs to the major facilitator superfamily. Spinster (TC 2.A.1.49) family.</text>
</comment>
<gene>
    <name evidence="10" type="ORF">JXQ802_LOCUS3731</name>
    <name evidence="9" type="ORF">PYM288_LOCUS173</name>
</gene>
<dbReference type="EMBL" id="CAJNOH010000001">
    <property type="protein sequence ID" value="CAF0720923.1"/>
    <property type="molecule type" value="Genomic_DNA"/>
</dbReference>
<feature type="transmembrane region" description="Helical" evidence="7">
    <location>
        <begin position="246"/>
        <end position="271"/>
    </location>
</feature>
<dbReference type="InterPro" id="IPR036259">
    <property type="entry name" value="MFS_trans_sf"/>
</dbReference>
<accession>A0A813S433</accession>
<dbReference type="PANTHER" id="PTHR23505:SF79">
    <property type="entry name" value="PROTEIN SPINSTER"/>
    <property type="match status" value="1"/>
</dbReference>
<sequence>MPDEVSDLTPMLSPDTESSVLIKSTSSRGNKYKNAITMIVLFLINLLNYMDRFAIAGVLEQIQDYFDIGDAEAGLLQTVFVCSYMALAPLFGYLGDRYSRKLMIILGVTLWSITTIAGSFVPKHLFWLFVLLRSLVGVGEASYSCVAPTIIADIFTHDMRTRMLAVFNIAVPLGGGLGYIVGSYVSKTFHDWRWALRVTPVFGAICVILLIVLVTEPVRGSADGAHMQKKSSWLSDVKNVIKIKSFLLITLGFTWVAFALGSLSWWGPIFLQKAHKLANGSEDSKDKANVSLYFGMITCGAGIIGVLLGSEIARRYRKRNPRGDPIVCGVAVLLAIPFLFCVLLLSKDYIVLTWIFIFIAETLLCSNWALITDMLMYIIIPTRRSTASSILIFIMHLLGDASSPYIIGEISDFFRKGADDDLSNWVSLRNALMLTPFVAILGGAAFLFAAMFIIQDRRRAEETIESMKISNNFGLSENA</sequence>
<dbReference type="Pfam" id="PF07690">
    <property type="entry name" value="MFS_1"/>
    <property type="match status" value="1"/>
</dbReference>
<dbReference type="EMBL" id="CAJNOL010000051">
    <property type="protein sequence ID" value="CAF0790927.1"/>
    <property type="molecule type" value="Genomic_DNA"/>
</dbReference>
<dbReference type="SUPFAM" id="SSF103473">
    <property type="entry name" value="MFS general substrate transporter"/>
    <property type="match status" value="1"/>
</dbReference>
<reference evidence="10" key="1">
    <citation type="submission" date="2021-02" db="EMBL/GenBank/DDBJ databases">
        <authorList>
            <person name="Nowell W R."/>
        </authorList>
    </citation>
    <scope>NUCLEOTIDE SEQUENCE</scope>
</reference>
<keyword evidence="11" id="KW-1185">Reference proteome</keyword>
<dbReference type="InterPro" id="IPR011701">
    <property type="entry name" value="MFS"/>
</dbReference>
<evidence type="ECO:0000256" key="6">
    <source>
        <dbReference type="ARBA" id="ARBA00024338"/>
    </source>
</evidence>
<evidence type="ECO:0000256" key="4">
    <source>
        <dbReference type="ARBA" id="ARBA00022989"/>
    </source>
</evidence>
<organism evidence="10 11">
    <name type="scientific">Rotaria sordida</name>
    <dbReference type="NCBI Taxonomy" id="392033"/>
    <lineage>
        <taxon>Eukaryota</taxon>
        <taxon>Metazoa</taxon>
        <taxon>Spiralia</taxon>
        <taxon>Gnathifera</taxon>
        <taxon>Rotifera</taxon>
        <taxon>Eurotatoria</taxon>
        <taxon>Bdelloidea</taxon>
        <taxon>Philodinida</taxon>
        <taxon>Philodinidae</taxon>
        <taxon>Rotaria</taxon>
    </lineage>
</organism>
<feature type="transmembrane region" description="Helical" evidence="7">
    <location>
        <begin position="75"/>
        <end position="95"/>
    </location>
</feature>
<feature type="transmembrane region" description="Helical" evidence="7">
    <location>
        <begin position="163"/>
        <end position="182"/>
    </location>
</feature>
<evidence type="ECO:0000256" key="1">
    <source>
        <dbReference type="ARBA" id="ARBA00004141"/>
    </source>
</evidence>
<feature type="transmembrane region" description="Helical" evidence="7">
    <location>
        <begin position="291"/>
        <end position="313"/>
    </location>
</feature>
<evidence type="ECO:0000256" key="2">
    <source>
        <dbReference type="ARBA" id="ARBA00022448"/>
    </source>
</evidence>
<feature type="transmembrane region" description="Helical" evidence="7">
    <location>
        <begin position="325"/>
        <end position="345"/>
    </location>
</feature>
<feature type="transmembrane region" description="Helical" evidence="7">
    <location>
        <begin position="35"/>
        <end position="55"/>
    </location>
</feature>
<dbReference type="CDD" id="cd17328">
    <property type="entry name" value="MFS_spinster_like"/>
    <property type="match status" value="1"/>
</dbReference>
<name>A0A813S433_9BILA</name>
<dbReference type="Proteomes" id="UP000663870">
    <property type="component" value="Unassembled WGS sequence"/>
</dbReference>
<feature type="transmembrane region" description="Helical" evidence="7">
    <location>
        <begin position="390"/>
        <end position="411"/>
    </location>
</feature>
<proteinExistence type="inferred from homology"/>
<evidence type="ECO:0000256" key="3">
    <source>
        <dbReference type="ARBA" id="ARBA00022692"/>
    </source>
</evidence>
<keyword evidence="2" id="KW-0813">Transport</keyword>
<feature type="transmembrane region" description="Helical" evidence="7">
    <location>
        <begin position="126"/>
        <end position="151"/>
    </location>
</feature>
<evidence type="ECO:0000256" key="7">
    <source>
        <dbReference type="SAM" id="Phobius"/>
    </source>
</evidence>
<keyword evidence="4 7" id="KW-1133">Transmembrane helix</keyword>
<dbReference type="GO" id="GO:0022857">
    <property type="term" value="F:transmembrane transporter activity"/>
    <property type="evidence" value="ECO:0007669"/>
    <property type="project" value="InterPro"/>
</dbReference>
<evidence type="ECO:0000256" key="5">
    <source>
        <dbReference type="ARBA" id="ARBA00023136"/>
    </source>
</evidence>
<protein>
    <recommendedName>
        <fullName evidence="8">Major facilitator superfamily (MFS) profile domain-containing protein</fullName>
    </recommendedName>
</protein>
<dbReference type="InterPro" id="IPR044770">
    <property type="entry name" value="MFS_spinster-like"/>
</dbReference>
<feature type="transmembrane region" description="Helical" evidence="7">
    <location>
        <begin position="351"/>
        <end position="378"/>
    </location>
</feature>
<evidence type="ECO:0000259" key="8">
    <source>
        <dbReference type="PROSITE" id="PS50850"/>
    </source>
</evidence>
<dbReference type="Proteomes" id="UP000663854">
    <property type="component" value="Unassembled WGS sequence"/>
</dbReference>
<keyword evidence="5 7" id="KW-0472">Membrane</keyword>
<dbReference type="PROSITE" id="PS50850">
    <property type="entry name" value="MFS"/>
    <property type="match status" value="1"/>
</dbReference>
<feature type="domain" description="Major facilitator superfamily (MFS) profile" evidence="8">
    <location>
        <begin position="37"/>
        <end position="457"/>
    </location>
</feature>
<evidence type="ECO:0000313" key="11">
    <source>
        <dbReference type="Proteomes" id="UP000663870"/>
    </source>
</evidence>
<dbReference type="Gene3D" id="1.20.1250.20">
    <property type="entry name" value="MFS general substrate transporter like domains"/>
    <property type="match status" value="1"/>
</dbReference>
<evidence type="ECO:0000313" key="9">
    <source>
        <dbReference type="EMBL" id="CAF0720923.1"/>
    </source>
</evidence>
<feature type="transmembrane region" description="Helical" evidence="7">
    <location>
        <begin position="102"/>
        <end position="120"/>
    </location>
</feature>
<feature type="transmembrane region" description="Helical" evidence="7">
    <location>
        <begin position="431"/>
        <end position="454"/>
    </location>
</feature>